<evidence type="ECO:0000313" key="3">
    <source>
        <dbReference type="Proteomes" id="UP000225320"/>
    </source>
</evidence>
<sequence length="58" mass="6341">MKQNIKVLAMAVGLTVMGSTVATYTSADTGWKQTGSVWNYYNVNGVKQTGWQQVNGAW</sequence>
<dbReference type="EMBL" id="NVOI01000013">
    <property type="protein sequence ID" value="PGG94681.1"/>
    <property type="molecule type" value="Genomic_DNA"/>
</dbReference>
<evidence type="ECO:0000313" key="2">
    <source>
        <dbReference type="EMBL" id="PGG94681.1"/>
    </source>
</evidence>
<keyword evidence="1" id="KW-0732">Signal</keyword>
<dbReference type="SUPFAM" id="SSF69360">
    <property type="entry name" value="Cell wall binding repeat"/>
    <property type="match status" value="1"/>
</dbReference>
<dbReference type="Proteomes" id="UP000225320">
    <property type="component" value="Unassembled WGS sequence"/>
</dbReference>
<accession>A0A2A7YFC9</accession>
<proteinExistence type="predicted"/>
<dbReference type="AlphaFoldDB" id="A0A2A7YFC9"/>
<feature type="chain" id="PRO_5038748734" evidence="1">
    <location>
        <begin position="23"/>
        <end position="58"/>
    </location>
</feature>
<gene>
    <name evidence="2" type="ORF">CON73_01640</name>
</gene>
<reference evidence="2 3" key="1">
    <citation type="submission" date="2017-09" db="EMBL/GenBank/DDBJ databases">
        <title>Large-scale bioinformatics analysis of Bacillus genomes uncovers conserved roles of natural products in bacterial physiology.</title>
        <authorList>
            <consortium name="Agbiome Team Llc"/>
            <person name="Bleich R.M."/>
            <person name="Grubbs K.J."/>
            <person name="Santa Maria K.C."/>
            <person name="Allen S.E."/>
            <person name="Farag S."/>
            <person name="Shank E.A."/>
            <person name="Bowers A."/>
        </authorList>
    </citation>
    <scope>NUCLEOTIDE SEQUENCE [LARGE SCALE GENOMIC DNA]</scope>
    <source>
        <strain evidence="2 3">AFS094862</strain>
    </source>
</reference>
<feature type="signal peptide" evidence="1">
    <location>
        <begin position="1"/>
        <end position="22"/>
    </location>
</feature>
<organism evidence="2 3">
    <name type="scientific">Bacillus toyonensis</name>
    <dbReference type="NCBI Taxonomy" id="155322"/>
    <lineage>
        <taxon>Bacteria</taxon>
        <taxon>Bacillati</taxon>
        <taxon>Bacillota</taxon>
        <taxon>Bacilli</taxon>
        <taxon>Bacillales</taxon>
        <taxon>Bacillaceae</taxon>
        <taxon>Bacillus</taxon>
        <taxon>Bacillus cereus group</taxon>
    </lineage>
</organism>
<name>A0A2A7YFC9_9BACI</name>
<protein>
    <submittedName>
        <fullName evidence="2">S-layer protein</fullName>
    </submittedName>
</protein>
<comment type="caution">
    <text evidence="2">The sequence shown here is derived from an EMBL/GenBank/DDBJ whole genome shotgun (WGS) entry which is preliminary data.</text>
</comment>
<evidence type="ECO:0000256" key="1">
    <source>
        <dbReference type="SAM" id="SignalP"/>
    </source>
</evidence>
<dbReference type="Gene3D" id="2.10.270.10">
    <property type="entry name" value="Cholin Binding"/>
    <property type="match status" value="1"/>
</dbReference>
<feature type="non-terminal residue" evidence="2">
    <location>
        <position position="58"/>
    </location>
</feature>